<accession>L0EW71</accession>
<evidence type="ECO:0000313" key="1">
    <source>
        <dbReference type="EMBL" id="AGA65207.1"/>
    </source>
</evidence>
<proteinExistence type="predicted"/>
<dbReference type="Gene3D" id="1.10.8.930">
    <property type="entry name" value="Protein of unknown function DUF1465"/>
    <property type="match status" value="1"/>
</dbReference>
<dbReference type="EMBL" id="CP003789">
    <property type="protein sequence ID" value="AGA65207.1"/>
    <property type="molecule type" value="Genomic_DNA"/>
</dbReference>
<dbReference type="PATRIC" id="fig|1215343.11.peg.1253"/>
<sequence length="171" mass="19836">MSDHGFNAISFMSKGVTSIRLKVLYSEGMDLVEETSSYFDGDGRELAKKLSHEASVLYTSESIRLTTRLMQMASWLLLQRALNNKEMSFEQVLAEKKKVCFDLLKPNRCSPGWDDLPPIFKNLLERSLRLQKRIMLIDREIYHKSEMIVIANKKNNVREQIKLLETCFSKV</sequence>
<dbReference type="eggNOG" id="COG5317">
    <property type="taxonomic scope" value="Bacteria"/>
</dbReference>
<dbReference type="InterPro" id="IPR010848">
    <property type="entry name" value="DUF1465"/>
</dbReference>
<dbReference type="AlphaFoldDB" id="L0EW71"/>
<protein>
    <recommendedName>
        <fullName evidence="3">Regulator of CtrA degradation</fullName>
    </recommendedName>
</protein>
<dbReference type="Proteomes" id="UP000010799">
    <property type="component" value="Chromosome"/>
</dbReference>
<evidence type="ECO:0000313" key="2">
    <source>
        <dbReference type="Proteomes" id="UP000010799"/>
    </source>
</evidence>
<dbReference type="STRING" id="1215343.B488_12150"/>
<organism evidence="1 2">
    <name type="scientific">Liberibacter crescens (strain BT-1)</name>
    <dbReference type="NCBI Taxonomy" id="1215343"/>
    <lineage>
        <taxon>Bacteria</taxon>
        <taxon>Pseudomonadati</taxon>
        <taxon>Pseudomonadota</taxon>
        <taxon>Alphaproteobacteria</taxon>
        <taxon>Hyphomicrobiales</taxon>
        <taxon>Rhizobiaceae</taxon>
        <taxon>Liberibacter</taxon>
    </lineage>
</organism>
<name>L0EW71_LIBCB</name>
<dbReference type="HOGENOM" id="CLU_114005_0_0_5"/>
<keyword evidence="2" id="KW-1185">Reference proteome</keyword>
<dbReference type="RefSeq" id="WP_015273632.1">
    <property type="nucleotide sequence ID" value="NC_019907.1"/>
</dbReference>
<dbReference type="InterPro" id="IPR038301">
    <property type="entry name" value="AraC-like_sf"/>
</dbReference>
<gene>
    <name evidence="1" type="ordered locus">B488_12150</name>
</gene>
<dbReference type="Pfam" id="PF07323">
    <property type="entry name" value="DUF1465"/>
    <property type="match status" value="1"/>
</dbReference>
<reference evidence="1 2" key="1">
    <citation type="journal article" date="2012" name="Stand. Genomic Sci.">
        <title>Complete genome sequence of Liberibacter crescens BT-1.</title>
        <authorList>
            <person name="Leonard M.T."/>
            <person name="Fagen J.R."/>
            <person name="Davis-Richardson A.G."/>
            <person name="Davis M.J."/>
            <person name="Triplett E.W."/>
        </authorList>
    </citation>
    <scope>NUCLEOTIDE SEQUENCE [LARGE SCALE GENOMIC DNA]</scope>
    <source>
        <strain evidence="1 2">BT-1</strain>
    </source>
</reference>
<dbReference type="KEGG" id="lcc:B488_12150"/>
<evidence type="ECO:0008006" key="3">
    <source>
        <dbReference type="Google" id="ProtNLM"/>
    </source>
</evidence>